<accession>A0A1I0D0S6</accession>
<dbReference type="PROSITE" id="PS51101">
    <property type="entry name" value="PTS_EIIB_TYPE_4"/>
    <property type="match status" value="1"/>
</dbReference>
<reference evidence="10" key="1">
    <citation type="submission" date="2016-10" db="EMBL/GenBank/DDBJ databases">
        <authorList>
            <person name="Varghese N."/>
            <person name="Submissions S."/>
        </authorList>
    </citation>
    <scope>NUCLEOTIDE SEQUENCE [LARGE SCALE GENOMIC DNA]</scope>
    <source>
        <strain evidence="10">NLAE-zl-G277</strain>
    </source>
</reference>
<dbReference type="STRING" id="460384.SAMN05216313_103256"/>
<dbReference type="Proteomes" id="UP000198508">
    <property type="component" value="Unassembled WGS sequence"/>
</dbReference>
<evidence type="ECO:0000313" key="10">
    <source>
        <dbReference type="Proteomes" id="UP000198508"/>
    </source>
</evidence>
<dbReference type="RefSeq" id="WP_092361173.1">
    <property type="nucleotide sequence ID" value="NZ_CAJJSN010000011.1"/>
</dbReference>
<dbReference type="SUPFAM" id="SSF52728">
    <property type="entry name" value="PTS IIb component"/>
    <property type="match status" value="1"/>
</dbReference>
<dbReference type="EMBL" id="FOIM01000003">
    <property type="protein sequence ID" value="SET25343.1"/>
    <property type="molecule type" value="Genomic_DNA"/>
</dbReference>
<dbReference type="GO" id="GO:0016301">
    <property type="term" value="F:kinase activity"/>
    <property type="evidence" value="ECO:0007669"/>
    <property type="project" value="UniProtKB-KW"/>
</dbReference>
<protein>
    <submittedName>
        <fullName evidence="9">PTS system, mannose-specific IIB component</fullName>
    </submittedName>
</protein>
<sequence length="161" mass="17639">MGITLARIDNRLLHGIVATQWAGRSGAQRIMIIDDGVANNELTKASMKLARPTGMAISIITLEKALNNFKAGKYEDHNVFVIVKSPVTLESLSEAGVKIPELVVGGTTHPDESVHSVKLYQRAYATDREIEAYKVLKGNGTKIYAQYVPADSVVNLDEFLR</sequence>
<comment type="subcellular location">
    <subcellularLocation>
        <location evidence="1">Cytoplasm</location>
    </subcellularLocation>
</comment>
<dbReference type="GO" id="GO:0008982">
    <property type="term" value="F:protein-N(PI)-phosphohistidine-sugar phosphotransferase activity"/>
    <property type="evidence" value="ECO:0007669"/>
    <property type="project" value="InterPro"/>
</dbReference>
<keyword evidence="4" id="KW-0762">Sugar transport</keyword>
<name>A0A1I0D0S6_9FIRM</name>
<evidence type="ECO:0000313" key="9">
    <source>
        <dbReference type="EMBL" id="SET25343.1"/>
    </source>
</evidence>
<evidence type="ECO:0000256" key="6">
    <source>
        <dbReference type="ARBA" id="ARBA00022683"/>
    </source>
</evidence>
<evidence type="ECO:0000259" key="8">
    <source>
        <dbReference type="PROSITE" id="PS51101"/>
    </source>
</evidence>
<proteinExistence type="predicted"/>
<evidence type="ECO:0000256" key="5">
    <source>
        <dbReference type="ARBA" id="ARBA00022679"/>
    </source>
</evidence>
<keyword evidence="5" id="KW-0808">Transferase</keyword>
<dbReference type="Gene3D" id="3.40.35.10">
    <property type="entry name" value="Phosphotransferase system, sorbose subfamily IIB component"/>
    <property type="match status" value="1"/>
</dbReference>
<evidence type="ECO:0000256" key="4">
    <source>
        <dbReference type="ARBA" id="ARBA00022597"/>
    </source>
</evidence>
<keyword evidence="3" id="KW-0963">Cytoplasm</keyword>
<keyword evidence="10" id="KW-1185">Reference proteome</keyword>
<evidence type="ECO:0000256" key="2">
    <source>
        <dbReference type="ARBA" id="ARBA00022448"/>
    </source>
</evidence>
<organism evidence="9 10">
    <name type="scientific">Enterocloster lavalensis</name>
    <dbReference type="NCBI Taxonomy" id="460384"/>
    <lineage>
        <taxon>Bacteria</taxon>
        <taxon>Bacillati</taxon>
        <taxon>Bacillota</taxon>
        <taxon>Clostridia</taxon>
        <taxon>Lachnospirales</taxon>
        <taxon>Lachnospiraceae</taxon>
        <taxon>Enterocloster</taxon>
    </lineage>
</organism>
<evidence type="ECO:0000256" key="1">
    <source>
        <dbReference type="ARBA" id="ARBA00004496"/>
    </source>
</evidence>
<keyword evidence="2" id="KW-0813">Transport</keyword>
<dbReference type="Pfam" id="PF03830">
    <property type="entry name" value="PTSIIB_sorb"/>
    <property type="match status" value="1"/>
</dbReference>
<dbReference type="GO" id="GO:0005737">
    <property type="term" value="C:cytoplasm"/>
    <property type="evidence" value="ECO:0007669"/>
    <property type="project" value="UniProtKB-SubCell"/>
</dbReference>
<evidence type="ECO:0000256" key="7">
    <source>
        <dbReference type="ARBA" id="ARBA00022777"/>
    </source>
</evidence>
<keyword evidence="6" id="KW-0598">Phosphotransferase system</keyword>
<evidence type="ECO:0000256" key="3">
    <source>
        <dbReference type="ARBA" id="ARBA00022490"/>
    </source>
</evidence>
<dbReference type="AlphaFoldDB" id="A0A1I0D0S6"/>
<dbReference type="GO" id="GO:0009401">
    <property type="term" value="P:phosphoenolpyruvate-dependent sugar phosphotransferase system"/>
    <property type="evidence" value="ECO:0007669"/>
    <property type="project" value="UniProtKB-KW"/>
</dbReference>
<dbReference type="InterPro" id="IPR036667">
    <property type="entry name" value="PTS_IIB_sorbose-sp_sf"/>
</dbReference>
<feature type="domain" description="PTS EIIB type-4" evidence="8">
    <location>
        <begin position="1"/>
        <end position="161"/>
    </location>
</feature>
<gene>
    <name evidence="9" type="ORF">SAMN05216313_103256</name>
</gene>
<keyword evidence="7" id="KW-0418">Kinase</keyword>
<dbReference type="InterPro" id="IPR004720">
    <property type="entry name" value="PTS_IIB_sorbose-sp"/>
</dbReference>